<dbReference type="OrthoDB" id="10666503at2759"/>
<gene>
    <name evidence="3" type="primary">LOC112905286</name>
</gene>
<reference evidence="3" key="1">
    <citation type="submission" date="2025-08" db="UniProtKB">
        <authorList>
            <consortium name="RefSeq"/>
        </authorList>
    </citation>
    <scope>IDENTIFICATION</scope>
    <source>
        <tissue evidence="3">Entire body</tissue>
    </source>
</reference>
<dbReference type="AlphaFoldDB" id="A0A7F5RB34"/>
<keyword evidence="2" id="KW-1185">Reference proteome</keyword>
<feature type="compositionally biased region" description="Polar residues" evidence="1">
    <location>
        <begin position="1"/>
        <end position="12"/>
    </location>
</feature>
<proteinExistence type="predicted"/>
<dbReference type="RefSeq" id="XP_025833188.1">
    <property type="nucleotide sequence ID" value="XM_025977403.1"/>
</dbReference>
<feature type="region of interest" description="Disordered" evidence="1">
    <location>
        <begin position="1"/>
        <end position="44"/>
    </location>
</feature>
<name>A0A7F5RB34_AGRPL</name>
<evidence type="ECO:0000313" key="3">
    <source>
        <dbReference type="RefSeq" id="XP_025833188.1"/>
    </source>
</evidence>
<protein>
    <submittedName>
        <fullName evidence="3">Uncharacterized protein LOC112905286</fullName>
    </submittedName>
</protein>
<dbReference type="GeneID" id="112905286"/>
<accession>A0A7F5RB34</accession>
<evidence type="ECO:0000313" key="2">
    <source>
        <dbReference type="Proteomes" id="UP000192223"/>
    </source>
</evidence>
<dbReference type="KEGG" id="apln:112905286"/>
<organism evidence="2 3">
    <name type="scientific">Agrilus planipennis</name>
    <name type="common">Emerald ash borer</name>
    <name type="synonym">Agrilus marcopoli</name>
    <dbReference type="NCBI Taxonomy" id="224129"/>
    <lineage>
        <taxon>Eukaryota</taxon>
        <taxon>Metazoa</taxon>
        <taxon>Ecdysozoa</taxon>
        <taxon>Arthropoda</taxon>
        <taxon>Hexapoda</taxon>
        <taxon>Insecta</taxon>
        <taxon>Pterygota</taxon>
        <taxon>Neoptera</taxon>
        <taxon>Endopterygota</taxon>
        <taxon>Coleoptera</taxon>
        <taxon>Polyphaga</taxon>
        <taxon>Elateriformia</taxon>
        <taxon>Buprestoidea</taxon>
        <taxon>Buprestidae</taxon>
        <taxon>Agrilinae</taxon>
        <taxon>Agrilus</taxon>
    </lineage>
</organism>
<dbReference type="InParanoid" id="A0A7F5RB34"/>
<sequence>MSELRSATPTEATSRRHSMSGSASSKKIKQRDDGETTQVTGPYPEDVFSCDARRLYKMVRRLIPMKAETIKVADRKVIRETADELMERLIQITGIVKELRHNLKLKDQKIEELQKSKNVSTPIFSYADRVKAGGNNGSFTPKQKINEPSHTVRVQAKESAKDANFVKKVIMRTVDPIKSNILGKTLGQLNREM</sequence>
<dbReference type="Proteomes" id="UP000192223">
    <property type="component" value="Unplaced"/>
</dbReference>
<evidence type="ECO:0000256" key="1">
    <source>
        <dbReference type="SAM" id="MobiDB-lite"/>
    </source>
</evidence>